<protein>
    <submittedName>
        <fullName evidence="2">Uncharacterized protein</fullName>
    </submittedName>
</protein>
<dbReference type="Proteomes" id="UP000295070">
    <property type="component" value="Chromosome 7"/>
</dbReference>
<feature type="chain" id="PRO_5019800444" evidence="1">
    <location>
        <begin position="19"/>
        <end position="129"/>
    </location>
</feature>
<evidence type="ECO:0000256" key="1">
    <source>
        <dbReference type="SAM" id="SignalP"/>
    </source>
</evidence>
<gene>
    <name evidence="2" type="ORF">EPR50_G00082080</name>
</gene>
<organism evidence="2 3">
    <name type="scientific">Perca flavescens</name>
    <name type="common">American yellow perch</name>
    <name type="synonym">Morone flavescens</name>
    <dbReference type="NCBI Taxonomy" id="8167"/>
    <lineage>
        <taxon>Eukaryota</taxon>
        <taxon>Metazoa</taxon>
        <taxon>Chordata</taxon>
        <taxon>Craniata</taxon>
        <taxon>Vertebrata</taxon>
        <taxon>Euteleostomi</taxon>
        <taxon>Actinopterygii</taxon>
        <taxon>Neopterygii</taxon>
        <taxon>Teleostei</taxon>
        <taxon>Neoteleostei</taxon>
        <taxon>Acanthomorphata</taxon>
        <taxon>Eupercaria</taxon>
        <taxon>Perciformes</taxon>
        <taxon>Percoidei</taxon>
        <taxon>Percidae</taxon>
        <taxon>Percinae</taxon>
        <taxon>Perca</taxon>
    </lineage>
</organism>
<accession>A0A484D973</accession>
<evidence type="ECO:0000313" key="3">
    <source>
        <dbReference type="Proteomes" id="UP000295070"/>
    </source>
</evidence>
<feature type="signal peptide" evidence="1">
    <location>
        <begin position="1"/>
        <end position="18"/>
    </location>
</feature>
<dbReference type="AlphaFoldDB" id="A0A484D973"/>
<reference evidence="2 3" key="1">
    <citation type="submission" date="2019-01" db="EMBL/GenBank/DDBJ databases">
        <title>A chromosome-scale genome assembly of the yellow perch, Perca flavescens.</title>
        <authorList>
            <person name="Feron R."/>
            <person name="Morvezen R."/>
            <person name="Bestin A."/>
            <person name="Haffray P."/>
            <person name="Klopp C."/>
            <person name="Zahm M."/>
            <person name="Cabau C."/>
            <person name="Roques C."/>
            <person name="Donnadieu C."/>
            <person name="Bouchez O."/>
            <person name="Christie M."/>
            <person name="Larson W."/>
            <person name="Guiguen Y."/>
        </authorList>
    </citation>
    <scope>NUCLEOTIDE SEQUENCE [LARGE SCALE GENOMIC DNA]</scope>
    <source>
        <strain evidence="2">YP-PL-M2</strain>
        <tissue evidence="2">Blood</tissue>
    </source>
</reference>
<name>A0A484D973_PERFV</name>
<dbReference type="EMBL" id="SCKG01000007">
    <property type="protein sequence ID" value="TDH11110.1"/>
    <property type="molecule type" value="Genomic_DNA"/>
</dbReference>
<keyword evidence="1" id="KW-0732">Signal</keyword>
<evidence type="ECO:0000313" key="2">
    <source>
        <dbReference type="EMBL" id="TDH11110.1"/>
    </source>
</evidence>
<sequence>MILLLCIVVVAAVGSSIGRKKSCGRPCCTGSDCCYTNIVYEEVKLDEEENVLKEIMKKEAKAEVTGSLEDHWQETTGRAIQVEGEWLPLQVCLSPTGNQVEGEWLPLQVCLSPTGNQVTYQRLLSFMLF</sequence>
<comment type="caution">
    <text evidence="2">The sequence shown here is derived from an EMBL/GenBank/DDBJ whole genome shotgun (WGS) entry which is preliminary data.</text>
</comment>
<proteinExistence type="predicted"/>
<keyword evidence="3" id="KW-1185">Reference proteome</keyword>